<evidence type="ECO:0000313" key="2">
    <source>
        <dbReference type="EMBL" id="OTP70889.1"/>
    </source>
</evidence>
<organism evidence="2 3">
    <name type="scientific">Caballeronia sordidicola</name>
    <name type="common">Burkholderia sordidicola</name>
    <dbReference type="NCBI Taxonomy" id="196367"/>
    <lineage>
        <taxon>Bacteria</taxon>
        <taxon>Pseudomonadati</taxon>
        <taxon>Pseudomonadota</taxon>
        <taxon>Betaproteobacteria</taxon>
        <taxon>Burkholderiales</taxon>
        <taxon>Burkholderiaceae</taxon>
        <taxon>Caballeronia</taxon>
    </lineage>
</organism>
<comment type="caution">
    <text evidence="2">The sequence shown here is derived from an EMBL/GenBank/DDBJ whole genome shotgun (WGS) entry which is preliminary data.</text>
</comment>
<feature type="domain" description="Phosphoribulokinase/uridine kinase" evidence="1">
    <location>
        <begin position="24"/>
        <end position="206"/>
    </location>
</feature>
<dbReference type="SUPFAM" id="SSF52540">
    <property type="entry name" value="P-loop containing nucleoside triphosphate hydrolases"/>
    <property type="match status" value="1"/>
</dbReference>
<dbReference type="InterPro" id="IPR006083">
    <property type="entry name" value="PRK/URK"/>
</dbReference>
<dbReference type="Pfam" id="PF00485">
    <property type="entry name" value="PRK"/>
    <property type="match status" value="1"/>
</dbReference>
<dbReference type="Proteomes" id="UP000194546">
    <property type="component" value="Unassembled WGS sequence"/>
</dbReference>
<dbReference type="NCBIfam" id="NF006743">
    <property type="entry name" value="PRK09270.1-2"/>
    <property type="match status" value="1"/>
</dbReference>
<dbReference type="AlphaFoldDB" id="A0A242MI39"/>
<name>A0A242MI39_CABSO</name>
<dbReference type="GO" id="GO:0016301">
    <property type="term" value="F:kinase activity"/>
    <property type="evidence" value="ECO:0007669"/>
    <property type="project" value="UniProtKB-KW"/>
</dbReference>
<gene>
    <name evidence="2" type="ORF">PAMC26510_25000</name>
</gene>
<dbReference type="RefSeq" id="WP_086382666.1">
    <property type="nucleotide sequence ID" value="NZ_NBTY01000135.1"/>
</dbReference>
<proteinExistence type="predicted"/>
<accession>A0A242MI39</accession>
<keyword evidence="2" id="KW-0808">Transferase</keyword>
<evidence type="ECO:0000313" key="3">
    <source>
        <dbReference type="Proteomes" id="UP000194546"/>
    </source>
</evidence>
<dbReference type="InterPro" id="IPR027417">
    <property type="entry name" value="P-loop_NTPase"/>
</dbReference>
<dbReference type="PANTHER" id="PTHR10285">
    <property type="entry name" value="URIDINE KINASE"/>
    <property type="match status" value="1"/>
</dbReference>
<evidence type="ECO:0000259" key="1">
    <source>
        <dbReference type="Pfam" id="PF00485"/>
    </source>
</evidence>
<dbReference type="GO" id="GO:0005524">
    <property type="term" value="F:ATP binding"/>
    <property type="evidence" value="ECO:0007669"/>
    <property type="project" value="InterPro"/>
</dbReference>
<reference evidence="2 3" key="1">
    <citation type="submission" date="2017-03" db="EMBL/GenBank/DDBJ databases">
        <title>Genome analysis of strain PAMC 26510.</title>
        <authorList>
            <person name="Oh H.-M."/>
            <person name="Yang J.-A."/>
        </authorList>
    </citation>
    <scope>NUCLEOTIDE SEQUENCE [LARGE SCALE GENOMIC DNA]</scope>
    <source>
        <strain evidence="2 3">PAMC 26510</strain>
    </source>
</reference>
<dbReference type="Gene3D" id="3.40.50.300">
    <property type="entry name" value="P-loop containing nucleotide triphosphate hydrolases"/>
    <property type="match status" value="2"/>
</dbReference>
<protein>
    <submittedName>
        <fullName evidence="2">Pantothenate kinase</fullName>
    </submittedName>
</protein>
<keyword evidence="2" id="KW-0418">Kinase</keyword>
<dbReference type="EMBL" id="NBTY01000135">
    <property type="protein sequence ID" value="OTP70889.1"/>
    <property type="molecule type" value="Genomic_DNA"/>
</dbReference>
<sequence>MESTIEDRYMDRLQQLVASGQRSILGLAGAPGAGKSTLAQAILDAFPGRAVVVPMDGFHLANVELERLGRASRKGAEDTFDSAGFVALLSRIRAQREGEIIYAPTFRREIEEPIASAIPVMADIPLVITEGNYLLLQRGHWNAVRSLLDEAWYVDVDPKLRVQRLVARHIRFGRDEDAAKTWVQQTDEVNAALIELTRARADLVFEWPA</sequence>